<dbReference type="PANTHER" id="PTHR42941">
    <property type="entry name" value="SLL1037 PROTEIN"/>
    <property type="match status" value="1"/>
</dbReference>
<evidence type="ECO:0008006" key="4">
    <source>
        <dbReference type="Google" id="ProtNLM"/>
    </source>
</evidence>
<keyword evidence="1" id="KW-0732">Signal</keyword>
<dbReference type="PANTHER" id="PTHR42941:SF1">
    <property type="entry name" value="SLL1037 PROTEIN"/>
    <property type="match status" value="1"/>
</dbReference>
<proteinExistence type="predicted"/>
<evidence type="ECO:0000256" key="1">
    <source>
        <dbReference type="SAM" id="SignalP"/>
    </source>
</evidence>
<dbReference type="OrthoDB" id="5582316at2"/>
<keyword evidence="3" id="KW-1185">Reference proteome</keyword>
<feature type="chain" id="PRO_5032863042" description="TAXI family TRAP transporter solute-binding subunit" evidence="1">
    <location>
        <begin position="32"/>
        <end position="332"/>
    </location>
</feature>
<dbReference type="AlphaFoldDB" id="A0A839RND6"/>
<gene>
    <name evidence="2" type="ORF">FHU29_002961</name>
</gene>
<dbReference type="PROSITE" id="PS51257">
    <property type="entry name" value="PROKAR_LIPOPROTEIN"/>
    <property type="match status" value="1"/>
</dbReference>
<dbReference type="SUPFAM" id="SSF53850">
    <property type="entry name" value="Periplasmic binding protein-like II"/>
    <property type="match status" value="1"/>
</dbReference>
<accession>A0A839RND6</accession>
<dbReference type="Gene3D" id="3.40.190.10">
    <property type="entry name" value="Periplasmic binding protein-like II"/>
    <property type="match status" value="2"/>
</dbReference>
<dbReference type="RefSeq" id="WP_064440431.1">
    <property type="nucleotide sequence ID" value="NZ_BDDI01000008.1"/>
</dbReference>
<dbReference type="Proteomes" id="UP000567922">
    <property type="component" value="Unassembled WGS sequence"/>
</dbReference>
<dbReference type="CDD" id="cd13520">
    <property type="entry name" value="PBP2_TAXI_TRAP"/>
    <property type="match status" value="1"/>
</dbReference>
<sequence length="332" mass="34364">MSNPHRRGGRFGGRAAAAILAAGALTMAGCAADGTGDLTLATGSTGGTYYPLGGEIASVWSSELDDVSVTATVGGASVENLRALDQGEVELIMSVNATAAEALDGVGDFADQPLSSPENIRALGNIYPEILQIVTTEASGITSIEDLRDRRVEMGPAGSATYTMAESVLRAYGIDPATDLAATLDSSFGDAATNVGDGVVDAAFGILAAPTGSIEQLATTHDVVMLDISGPELEAVLAENELLSAHEIPAGTYSGVDEPNATITSWATLYTTADLDEETAYELVRVMYEHGDRVQHSAARDMVLETAVDGLGPVELHPGALRYYEEQGVEIP</sequence>
<evidence type="ECO:0000313" key="3">
    <source>
        <dbReference type="Proteomes" id="UP000567922"/>
    </source>
</evidence>
<comment type="caution">
    <text evidence="2">The sequence shown here is derived from an EMBL/GenBank/DDBJ whole genome shotgun (WGS) entry which is preliminary data.</text>
</comment>
<evidence type="ECO:0000313" key="2">
    <source>
        <dbReference type="EMBL" id="MBB3038492.1"/>
    </source>
</evidence>
<dbReference type="InterPro" id="IPR011852">
    <property type="entry name" value="TRAP_TAXI"/>
</dbReference>
<dbReference type="Pfam" id="PF16868">
    <property type="entry name" value="NMT1_3"/>
    <property type="match status" value="1"/>
</dbReference>
<reference evidence="2 3" key="1">
    <citation type="submission" date="2020-08" db="EMBL/GenBank/DDBJ databases">
        <title>Sequencing the genomes of 1000 actinobacteria strains.</title>
        <authorList>
            <person name="Klenk H.-P."/>
        </authorList>
    </citation>
    <scope>NUCLEOTIDE SEQUENCE [LARGE SCALE GENOMIC DNA]</scope>
    <source>
        <strain evidence="2 3">DSM 45258</strain>
    </source>
</reference>
<organism evidence="2 3">
    <name type="scientific">Hoyosella altamirensis</name>
    <dbReference type="NCBI Taxonomy" id="616997"/>
    <lineage>
        <taxon>Bacteria</taxon>
        <taxon>Bacillati</taxon>
        <taxon>Actinomycetota</taxon>
        <taxon>Actinomycetes</taxon>
        <taxon>Mycobacteriales</taxon>
        <taxon>Hoyosellaceae</taxon>
        <taxon>Hoyosella</taxon>
    </lineage>
</organism>
<protein>
    <recommendedName>
        <fullName evidence="4">TAXI family TRAP transporter solute-binding subunit</fullName>
    </recommendedName>
</protein>
<feature type="signal peptide" evidence="1">
    <location>
        <begin position="1"/>
        <end position="31"/>
    </location>
</feature>
<name>A0A839RND6_9ACTN</name>
<dbReference type="NCBIfam" id="TIGR02122">
    <property type="entry name" value="TRAP_TAXI"/>
    <property type="match status" value="1"/>
</dbReference>
<dbReference type="EMBL" id="JACHWS010000003">
    <property type="protein sequence ID" value="MBB3038492.1"/>
    <property type="molecule type" value="Genomic_DNA"/>
</dbReference>